<dbReference type="SUPFAM" id="SSF56281">
    <property type="entry name" value="Metallo-hydrolase/oxidoreductase"/>
    <property type="match status" value="1"/>
</dbReference>
<dbReference type="EMBL" id="CP042806">
    <property type="protein sequence ID" value="QEE30742.1"/>
    <property type="molecule type" value="Genomic_DNA"/>
</dbReference>
<dbReference type="Gene3D" id="3.60.15.10">
    <property type="entry name" value="Ribonuclease Z/Hydroxyacylglutathione hydrolase-like"/>
    <property type="match status" value="1"/>
</dbReference>
<feature type="domain" description="Rhodanese" evidence="2">
    <location>
        <begin position="374"/>
        <end position="462"/>
    </location>
</feature>
<dbReference type="Pfam" id="PF00753">
    <property type="entry name" value="Lactamase_B"/>
    <property type="match status" value="1"/>
</dbReference>
<dbReference type="SMART" id="SM00849">
    <property type="entry name" value="Lactamase_B"/>
    <property type="match status" value="1"/>
</dbReference>
<dbReference type="InterPro" id="IPR044528">
    <property type="entry name" value="POD-like_MBL-fold"/>
</dbReference>
<dbReference type="CDD" id="cd07724">
    <property type="entry name" value="POD-like_MBL-fold"/>
    <property type="match status" value="1"/>
</dbReference>
<proteinExistence type="predicted"/>
<protein>
    <submittedName>
        <fullName evidence="3">MBL fold metallo-hydrolase</fullName>
    </submittedName>
</protein>
<evidence type="ECO:0000313" key="3">
    <source>
        <dbReference type="EMBL" id="QEE30742.1"/>
    </source>
</evidence>
<dbReference type="Gene3D" id="3.40.250.10">
    <property type="entry name" value="Rhodanese-like domain"/>
    <property type="match status" value="2"/>
</dbReference>
<sequence>MQTVQIERFYLGCLAHASYMVASEGVAAVIDPQRDVDIYLEAAAQNGWKIEYIIETHVHADFVSGHLELAQHTGAQIYLGAGSGAEFPHIAVKDGDSIEFGQCYLRFLQTPGHTLESICILMQDRGQPERPAAVFTGDTLFVGDVGRPDLSPTHTPQQLAAALYESLHKKLLTLPDDTEIYPAHGAGSLCGRNMSLESSSTIGKQRHSNYALQARSSEEFIHLLTDNLAAAPEYFAREVTLNRKGASQLSQLPRLAPLPAAEVHHLQNEGAVVLDTRPSAQFAAAHVPGSIHIALTGQYASWAARILGLDTPLIIVSEDPGSVRESQMRLARVGMESVAGYLEDGIAGWAKGGFDFDSIPQVAVVDLADLLNNEPDQVRVLDVREMAEVEAGAIPDSQNIPLGKLKARLGELPSEKLIVVHCKSGYRSSIAASILRHAGIRNVVNLMGGFEAWKAAGLPCTLPHPAVA</sequence>
<dbReference type="AlphaFoldDB" id="A0A5B9EF98"/>
<dbReference type="FunFam" id="3.60.15.10:FF:000030">
    <property type="entry name" value="Metallo-beta-lactamase family protein"/>
    <property type="match status" value="1"/>
</dbReference>
<dbReference type="PANTHER" id="PTHR43084:SF1">
    <property type="entry name" value="PERSULFIDE DIOXYGENASE ETHE1, MITOCHONDRIAL"/>
    <property type="match status" value="1"/>
</dbReference>
<organism evidence="3 4">
    <name type="scientific">Terriglobus albidus</name>
    <dbReference type="NCBI Taxonomy" id="1592106"/>
    <lineage>
        <taxon>Bacteria</taxon>
        <taxon>Pseudomonadati</taxon>
        <taxon>Acidobacteriota</taxon>
        <taxon>Terriglobia</taxon>
        <taxon>Terriglobales</taxon>
        <taxon>Acidobacteriaceae</taxon>
        <taxon>Terriglobus</taxon>
    </lineage>
</organism>
<dbReference type="SMART" id="SM00450">
    <property type="entry name" value="RHOD"/>
    <property type="match status" value="2"/>
</dbReference>
<dbReference type="RefSeq" id="WP_147650039.1">
    <property type="nucleotide sequence ID" value="NZ_CP042806.1"/>
</dbReference>
<keyword evidence="3" id="KW-0378">Hydrolase</keyword>
<dbReference type="GO" id="GO:0006749">
    <property type="term" value="P:glutathione metabolic process"/>
    <property type="evidence" value="ECO:0007669"/>
    <property type="project" value="InterPro"/>
</dbReference>
<dbReference type="Pfam" id="PF00581">
    <property type="entry name" value="Rhodanese"/>
    <property type="match status" value="2"/>
</dbReference>
<dbReference type="CDD" id="cd00158">
    <property type="entry name" value="RHOD"/>
    <property type="match status" value="1"/>
</dbReference>
<dbReference type="GO" id="GO:0016787">
    <property type="term" value="F:hydrolase activity"/>
    <property type="evidence" value="ECO:0007669"/>
    <property type="project" value="UniProtKB-KW"/>
</dbReference>
<dbReference type="InterPro" id="IPR001763">
    <property type="entry name" value="Rhodanese-like_dom"/>
</dbReference>
<evidence type="ECO:0000259" key="2">
    <source>
        <dbReference type="PROSITE" id="PS50206"/>
    </source>
</evidence>
<dbReference type="InterPro" id="IPR051682">
    <property type="entry name" value="Mito_Persulfide_Diox"/>
</dbReference>
<evidence type="ECO:0000256" key="1">
    <source>
        <dbReference type="ARBA" id="ARBA00022723"/>
    </source>
</evidence>
<keyword evidence="4" id="KW-1185">Reference proteome</keyword>
<reference evidence="3 4" key="1">
    <citation type="submission" date="2019-08" db="EMBL/GenBank/DDBJ databases">
        <title>Complete genome sequence of Terriglobus albidus strain ORNL.</title>
        <authorList>
            <person name="Podar M."/>
        </authorList>
    </citation>
    <scope>NUCLEOTIDE SEQUENCE [LARGE SCALE GENOMIC DNA]</scope>
    <source>
        <strain evidence="3 4">ORNL</strain>
    </source>
</reference>
<dbReference type="InterPro" id="IPR036866">
    <property type="entry name" value="RibonucZ/Hydroxyglut_hydro"/>
</dbReference>
<dbReference type="Proteomes" id="UP000321820">
    <property type="component" value="Chromosome"/>
</dbReference>
<feature type="domain" description="Rhodanese" evidence="2">
    <location>
        <begin position="267"/>
        <end position="358"/>
    </location>
</feature>
<name>A0A5B9EF98_9BACT</name>
<dbReference type="InterPro" id="IPR036873">
    <property type="entry name" value="Rhodanese-like_dom_sf"/>
</dbReference>
<dbReference type="SUPFAM" id="SSF52821">
    <property type="entry name" value="Rhodanese/Cell cycle control phosphatase"/>
    <property type="match status" value="2"/>
</dbReference>
<dbReference type="GO" id="GO:0046872">
    <property type="term" value="F:metal ion binding"/>
    <property type="evidence" value="ECO:0007669"/>
    <property type="project" value="UniProtKB-KW"/>
</dbReference>
<dbReference type="KEGG" id="talb:FTW19_23735"/>
<keyword evidence="1" id="KW-0479">Metal-binding</keyword>
<dbReference type="PANTHER" id="PTHR43084">
    <property type="entry name" value="PERSULFIDE DIOXYGENASE ETHE1"/>
    <property type="match status" value="1"/>
</dbReference>
<gene>
    <name evidence="3" type="ORF">FTW19_23735</name>
</gene>
<dbReference type="GO" id="GO:0050313">
    <property type="term" value="F:sulfur dioxygenase activity"/>
    <property type="evidence" value="ECO:0007669"/>
    <property type="project" value="InterPro"/>
</dbReference>
<accession>A0A5B9EF98</accession>
<dbReference type="PROSITE" id="PS50206">
    <property type="entry name" value="RHODANESE_3"/>
    <property type="match status" value="2"/>
</dbReference>
<dbReference type="GO" id="GO:0070813">
    <property type="term" value="P:hydrogen sulfide metabolic process"/>
    <property type="evidence" value="ECO:0007669"/>
    <property type="project" value="TreeGrafter"/>
</dbReference>
<dbReference type="OrthoDB" id="9784009at2"/>
<dbReference type="InterPro" id="IPR001279">
    <property type="entry name" value="Metallo-B-lactamas"/>
</dbReference>
<evidence type="ECO:0000313" key="4">
    <source>
        <dbReference type="Proteomes" id="UP000321820"/>
    </source>
</evidence>